<keyword evidence="1" id="KW-0472">Membrane</keyword>
<protein>
    <submittedName>
        <fullName evidence="2">Uncharacterized protein</fullName>
    </submittedName>
</protein>
<dbReference type="EMBL" id="RKLQ01000001">
    <property type="protein sequence ID" value="MBX0302668.1"/>
    <property type="molecule type" value="Genomic_DNA"/>
</dbReference>
<proteinExistence type="predicted"/>
<feature type="transmembrane region" description="Helical" evidence="1">
    <location>
        <begin position="93"/>
        <end position="115"/>
    </location>
</feature>
<feature type="transmembrane region" description="Helical" evidence="1">
    <location>
        <begin position="34"/>
        <end position="55"/>
    </location>
</feature>
<keyword evidence="1" id="KW-1133">Transmembrane helix</keyword>
<accession>A0A8J8CA64</accession>
<sequence>MVSRDTSVQVAAVVVATTLAVLSAQFGSPTAGTPLLLGAASYIVVFAGSHIYLALRGDSESVPVAARWRFAALVVTAVGAMVVGVTYRNVSVAGTGLGTVLGLGVAALFAGYWLYEAWDGYQASRRGA</sequence>
<comment type="caution">
    <text evidence="2">The sequence shown here is derived from an EMBL/GenBank/DDBJ whole genome shotgun (WGS) entry which is preliminary data.</text>
</comment>
<keyword evidence="3" id="KW-1185">Reference proteome</keyword>
<gene>
    <name evidence="2" type="ORF">EGD98_03165</name>
</gene>
<feature type="transmembrane region" description="Helical" evidence="1">
    <location>
        <begin position="67"/>
        <end position="87"/>
    </location>
</feature>
<evidence type="ECO:0000313" key="2">
    <source>
        <dbReference type="EMBL" id="MBX0302668.1"/>
    </source>
</evidence>
<keyword evidence="1" id="KW-0812">Transmembrane</keyword>
<dbReference type="AlphaFoldDB" id="A0A8J8CA64"/>
<evidence type="ECO:0000256" key="1">
    <source>
        <dbReference type="SAM" id="Phobius"/>
    </source>
</evidence>
<organism evidence="2 3">
    <name type="scientific">Haloarcula salinisoli</name>
    <dbReference type="NCBI Taxonomy" id="2487746"/>
    <lineage>
        <taxon>Archaea</taxon>
        <taxon>Methanobacteriati</taxon>
        <taxon>Methanobacteriota</taxon>
        <taxon>Stenosarchaea group</taxon>
        <taxon>Halobacteria</taxon>
        <taxon>Halobacteriales</taxon>
        <taxon>Haloarculaceae</taxon>
        <taxon>Haloarcula</taxon>
    </lineage>
</organism>
<reference evidence="2" key="1">
    <citation type="submission" date="2021-06" db="EMBL/GenBank/DDBJ databases">
        <title>Halomicroarcula sp. F24A a new haloarchaeum isolated from saline soil.</title>
        <authorList>
            <person name="Duran-Viseras A."/>
            <person name="Sanchez-Porro C."/>
            <person name="Ventosa A."/>
        </authorList>
    </citation>
    <scope>NUCLEOTIDE SEQUENCE</scope>
    <source>
        <strain evidence="2">F24A</strain>
    </source>
</reference>
<dbReference type="Proteomes" id="UP000783863">
    <property type="component" value="Unassembled WGS sequence"/>
</dbReference>
<evidence type="ECO:0000313" key="3">
    <source>
        <dbReference type="Proteomes" id="UP000783863"/>
    </source>
</evidence>
<dbReference type="RefSeq" id="WP_220586902.1">
    <property type="nucleotide sequence ID" value="NZ_RKLQ01000001.1"/>
</dbReference>
<name>A0A8J8CA64_9EURY</name>